<evidence type="ECO:0000259" key="28">
    <source>
        <dbReference type="PROSITE" id="PS50994"/>
    </source>
</evidence>
<dbReference type="FunFam" id="3.30.70.270:FF:000063">
    <property type="entry name" value="Zinc knuckle domaincontaining protein"/>
    <property type="match status" value="1"/>
</dbReference>
<evidence type="ECO:0000256" key="8">
    <source>
        <dbReference type="ARBA" id="ARBA00022722"/>
    </source>
</evidence>
<dbReference type="InterPro" id="IPR000953">
    <property type="entry name" value="Chromo/chromo_shadow_dom"/>
</dbReference>
<dbReference type="Gene3D" id="2.40.70.10">
    <property type="entry name" value="Acid Proteases"/>
    <property type="match status" value="1"/>
</dbReference>
<dbReference type="Proteomes" id="UP001327957">
    <property type="component" value="Unassembled WGS sequence"/>
</dbReference>
<dbReference type="Gene3D" id="1.10.10.60">
    <property type="entry name" value="Homeodomain-like"/>
    <property type="match status" value="1"/>
</dbReference>
<evidence type="ECO:0000256" key="19">
    <source>
        <dbReference type="ARBA" id="ARBA00023128"/>
    </source>
</evidence>
<dbReference type="InterPro" id="IPR004875">
    <property type="entry name" value="DDE_SF_endonuclease_dom"/>
</dbReference>
<dbReference type="InterPro" id="IPR036875">
    <property type="entry name" value="Znf_CCHC_sf"/>
</dbReference>
<dbReference type="InterPro" id="IPR043128">
    <property type="entry name" value="Rev_trsase/Diguanyl_cyclase"/>
</dbReference>
<keyword evidence="11" id="KW-0255">Endonuclease</keyword>
<keyword evidence="12" id="KW-0378">Hydrolase</keyword>
<dbReference type="InterPro" id="IPR043502">
    <property type="entry name" value="DNA/RNA_pol_sf"/>
</dbReference>
<dbReference type="GO" id="GO:0015074">
    <property type="term" value="P:DNA integration"/>
    <property type="evidence" value="ECO:0007669"/>
    <property type="project" value="UniProtKB-KW"/>
</dbReference>
<dbReference type="PROSITE" id="PS51253">
    <property type="entry name" value="HTH_CENPB"/>
    <property type="match status" value="1"/>
</dbReference>
<organism evidence="30 31">
    <name type="scientific">Colletotrichum tabaci</name>
    <dbReference type="NCBI Taxonomy" id="1209068"/>
    <lineage>
        <taxon>Eukaryota</taxon>
        <taxon>Fungi</taxon>
        <taxon>Dikarya</taxon>
        <taxon>Ascomycota</taxon>
        <taxon>Pezizomycotina</taxon>
        <taxon>Sordariomycetes</taxon>
        <taxon>Hypocreomycetidae</taxon>
        <taxon>Glomerellales</taxon>
        <taxon>Glomerellaceae</taxon>
        <taxon>Colletotrichum</taxon>
        <taxon>Colletotrichum destructivum species complex</taxon>
    </lineage>
</organism>
<keyword evidence="17" id="KW-0239">DNA-directed DNA polymerase</keyword>
<dbReference type="InterPro" id="IPR000477">
    <property type="entry name" value="RT_dom"/>
</dbReference>
<dbReference type="InterPro" id="IPR036397">
    <property type="entry name" value="RNaseH_sf"/>
</dbReference>
<dbReference type="InterPro" id="IPR009057">
    <property type="entry name" value="Homeodomain-like_sf"/>
</dbReference>
<evidence type="ECO:0000256" key="9">
    <source>
        <dbReference type="ARBA" id="ARBA00022723"/>
    </source>
</evidence>
<keyword evidence="18" id="KW-0238">DNA-binding</keyword>
<dbReference type="InterPro" id="IPR016197">
    <property type="entry name" value="Chromo-like_dom_sf"/>
</dbReference>
<evidence type="ECO:0000256" key="11">
    <source>
        <dbReference type="ARBA" id="ARBA00022759"/>
    </source>
</evidence>
<comment type="caution">
    <text evidence="30">The sequence shown here is derived from an EMBL/GenBank/DDBJ whole genome shotgun (WGS) entry which is preliminary data.</text>
</comment>
<keyword evidence="22" id="KW-0862">Zinc</keyword>
<dbReference type="EC" id="2.7.7.49" evidence="4"/>
<feature type="domain" description="Integrase catalytic" evidence="28">
    <location>
        <begin position="1753"/>
        <end position="1920"/>
    </location>
</feature>
<keyword evidence="16 30" id="KW-0695">RNA-directed DNA polymerase</keyword>
<dbReference type="Gene3D" id="3.30.420.10">
    <property type="entry name" value="Ribonuclease H-like superfamily/Ribonuclease H"/>
    <property type="match status" value="1"/>
</dbReference>
<evidence type="ECO:0000256" key="5">
    <source>
        <dbReference type="ARBA" id="ARBA00022670"/>
    </source>
</evidence>
<feature type="region of interest" description="Disordered" evidence="24">
    <location>
        <begin position="793"/>
        <end position="831"/>
    </location>
</feature>
<evidence type="ECO:0000256" key="22">
    <source>
        <dbReference type="PROSITE-ProRule" id="PRU00047"/>
    </source>
</evidence>
<dbReference type="SMART" id="SM00298">
    <property type="entry name" value="CHROMO"/>
    <property type="match status" value="1"/>
</dbReference>
<evidence type="ECO:0000256" key="15">
    <source>
        <dbReference type="ARBA" id="ARBA00022908"/>
    </source>
</evidence>
<keyword evidence="22" id="KW-0863">Zinc-finger</keyword>
<dbReference type="CDD" id="cd09274">
    <property type="entry name" value="RNase_HI_RT_Ty3"/>
    <property type="match status" value="1"/>
</dbReference>
<evidence type="ECO:0000313" key="31">
    <source>
        <dbReference type="Proteomes" id="UP001327957"/>
    </source>
</evidence>
<evidence type="ECO:0000256" key="10">
    <source>
        <dbReference type="ARBA" id="ARBA00022750"/>
    </source>
</evidence>
<evidence type="ECO:0000259" key="25">
    <source>
        <dbReference type="PROSITE" id="PS50013"/>
    </source>
</evidence>
<reference evidence="30 31" key="1">
    <citation type="submission" date="2023-04" db="EMBL/GenBank/DDBJ databases">
        <title>Colletotrichum tabacum stain YC1 causing leaf anthracnose on Nicotiana tabacum(L.) cv.</title>
        <authorList>
            <person name="Ji Z."/>
            <person name="Wang M."/>
            <person name="Zhang J."/>
            <person name="Wang N."/>
            <person name="Zhou Z."/>
        </authorList>
    </citation>
    <scope>NUCLEOTIDE SEQUENCE [LARGE SCALE GENOMIC DNA]</scope>
    <source>
        <strain evidence="30 31">YC1</strain>
    </source>
</reference>
<dbReference type="CDD" id="cd00024">
    <property type="entry name" value="CD_CSD"/>
    <property type="match status" value="1"/>
</dbReference>
<keyword evidence="21" id="KW-0539">Nucleus</keyword>
<dbReference type="InterPro" id="IPR021109">
    <property type="entry name" value="Peptidase_aspartic_dom_sf"/>
</dbReference>
<keyword evidence="15" id="KW-0229">DNA integration</keyword>
<dbReference type="Pfam" id="PF00098">
    <property type="entry name" value="zf-CCHC"/>
    <property type="match status" value="1"/>
</dbReference>
<dbReference type="SUPFAM" id="SSF53098">
    <property type="entry name" value="Ribonuclease H-like"/>
    <property type="match status" value="1"/>
</dbReference>
<evidence type="ECO:0000256" key="24">
    <source>
        <dbReference type="SAM" id="MobiDB-lite"/>
    </source>
</evidence>
<dbReference type="GO" id="GO:0003887">
    <property type="term" value="F:DNA-directed DNA polymerase activity"/>
    <property type="evidence" value="ECO:0007669"/>
    <property type="project" value="UniProtKB-KW"/>
</dbReference>
<dbReference type="InterPro" id="IPR001584">
    <property type="entry name" value="Integrase_cat-core"/>
</dbReference>
<dbReference type="SUPFAM" id="SSF46689">
    <property type="entry name" value="Homeodomain-like"/>
    <property type="match status" value="1"/>
</dbReference>
<evidence type="ECO:0000256" key="7">
    <source>
        <dbReference type="ARBA" id="ARBA00022695"/>
    </source>
</evidence>
<dbReference type="Gene3D" id="2.40.50.40">
    <property type="match status" value="1"/>
</dbReference>
<evidence type="ECO:0000256" key="13">
    <source>
        <dbReference type="ARBA" id="ARBA00022842"/>
    </source>
</evidence>
<evidence type="ECO:0000259" key="29">
    <source>
        <dbReference type="PROSITE" id="PS51253"/>
    </source>
</evidence>
<keyword evidence="19" id="KW-0496">Mitochondrion</keyword>
<dbReference type="PROSITE" id="PS50878">
    <property type="entry name" value="RT_POL"/>
    <property type="match status" value="1"/>
</dbReference>
<dbReference type="GO" id="GO:0004190">
    <property type="term" value="F:aspartic-type endopeptidase activity"/>
    <property type="evidence" value="ECO:0007669"/>
    <property type="project" value="UniProtKB-KW"/>
</dbReference>
<evidence type="ECO:0000256" key="14">
    <source>
        <dbReference type="ARBA" id="ARBA00022884"/>
    </source>
</evidence>
<dbReference type="Pfam" id="PF03221">
    <property type="entry name" value="HTH_Tnp_Tc5"/>
    <property type="match status" value="1"/>
</dbReference>
<keyword evidence="14" id="KW-0694">RNA-binding</keyword>
<evidence type="ECO:0000256" key="23">
    <source>
        <dbReference type="SAM" id="Coils"/>
    </source>
</evidence>
<dbReference type="GO" id="GO:0005634">
    <property type="term" value="C:nucleus"/>
    <property type="evidence" value="ECO:0007669"/>
    <property type="project" value="UniProtKB-SubCell"/>
</dbReference>
<feature type="domain" description="CCHC-type" evidence="26">
    <location>
        <begin position="599"/>
        <end position="615"/>
    </location>
</feature>
<evidence type="ECO:0000256" key="4">
    <source>
        <dbReference type="ARBA" id="ARBA00012493"/>
    </source>
</evidence>
<dbReference type="SUPFAM" id="SSF57756">
    <property type="entry name" value="Retrovirus zinc finger-like domains"/>
    <property type="match status" value="1"/>
</dbReference>
<dbReference type="InterPro" id="IPR012337">
    <property type="entry name" value="RNaseH-like_sf"/>
</dbReference>
<evidence type="ECO:0000256" key="3">
    <source>
        <dbReference type="ARBA" id="ARBA00011353"/>
    </source>
</evidence>
<dbReference type="Pfam" id="PF00078">
    <property type="entry name" value="RVT_1"/>
    <property type="match status" value="1"/>
</dbReference>
<evidence type="ECO:0000256" key="1">
    <source>
        <dbReference type="ARBA" id="ARBA00004123"/>
    </source>
</evidence>
<feature type="region of interest" description="Disordered" evidence="24">
    <location>
        <begin position="2116"/>
        <end position="2137"/>
    </location>
</feature>
<evidence type="ECO:0000256" key="12">
    <source>
        <dbReference type="ARBA" id="ARBA00022801"/>
    </source>
</evidence>
<evidence type="ECO:0000256" key="6">
    <source>
        <dbReference type="ARBA" id="ARBA00022679"/>
    </source>
</evidence>
<dbReference type="InterPro" id="IPR056924">
    <property type="entry name" value="SH3_Tf2-1"/>
</dbReference>
<protein>
    <recommendedName>
        <fullName evidence="4">RNA-directed DNA polymerase</fullName>
        <ecNumber evidence="4">2.7.7.49</ecNumber>
    </recommendedName>
</protein>
<dbReference type="SUPFAM" id="SSF50630">
    <property type="entry name" value="Acid proteases"/>
    <property type="match status" value="1"/>
</dbReference>
<feature type="domain" description="HTH CENPB-type" evidence="29">
    <location>
        <begin position="48"/>
        <end position="116"/>
    </location>
</feature>
<dbReference type="GO" id="GO:0006508">
    <property type="term" value="P:proteolysis"/>
    <property type="evidence" value="ECO:0007669"/>
    <property type="project" value="UniProtKB-KW"/>
</dbReference>
<dbReference type="Pfam" id="PF17917">
    <property type="entry name" value="RT_RNaseH"/>
    <property type="match status" value="1"/>
</dbReference>
<dbReference type="InterPro" id="IPR023780">
    <property type="entry name" value="Chromo_domain"/>
</dbReference>
<sequence length="2198" mass="252667">MKPYTELELQRALRDIDTHCSIRQAARNWGIPYHTLRHRFHGMQSKNTAYSHMQRLSQSQEQYLAEWVYIQDALGVAPTHQQLKGLAERMMGSINQPLGKRWVNRFLRRNPSIGTRRSRAIDARRWKAHSSEVIEDFFHRLDSIPTIQGINPSNRWNMDETGIMEGKGANGLVLGSMASQHIQKKQPGSRTWVSIIECVAADGRSLCPLVIYKGKSVQAQWFPSNLFGYEGWHFTYTDNGWTTEKTALEWLKKVFIPGTMPSEPEAARLLVLDGHYSHISTDFMWECFQNKIYLLYLPPHSSAVLQPLDVAVFSPLKQAYRKEVGYLDDWVTDSTVAGKRAFLECYFKARKASITSQNIKSGWRASGLWPVSIRRPLSNPMVSKAQETSQQTNQPSSQQWDEAISIALWSTPHRSADLRRQLHLFNQLGKDGLDTHTIRHLSRKVQKGYDEQASRVVHLEQQVRQLEGQLEEQQQRKRKKVRLSPNRTFANIWDIQRAQGLDIGDIGSPDESRASELSSEAGSCIWVGGRDSEMGGDSGGDDGDDGGAENHPQRNGQTERPRGNNWQNNQNRNSTAYGHHSGPMDLSIAQRDNKARDFKCYNCDKPGHMARECRQPKKQRFQPVPEKSRQINIASKDIPHASLSWTACYDDNCLIHQDGKEQSGWYPKPPRTLAMARSGYEKTGICKTPNEHQRQCVDVLRQVCGIASYQKIPDARKGLMKDDPAKKKETPQEQPRTLAMMRRGPNQKLTRKINEQLDEMLQEGKLEEVRRPMLQGLVAPNGQIDITALDQVAAANPRDPRTWTSKQREAYERAASDHPQGPDSLNYDSEETPSYRIMPSQYYETYIASSSDEESPEPPKRPEYQIIHPADDNQSVKFHGTAYKKNHPPTPLVPGDHPLLDPSNQNHQDLFWAECLDDNCKDHKKGKKKFYFYPRRYTEEPIQDVYLHRQLPFWTMRLYEEGNIATFAPDPEYPIKSLEKGTGKETAKKLKKPTKEGQRTATTYKTLCATYDAAHFELDIEIQGRRTRAVIDSGAQGDFISPRLVNEREIPWQKKERPYALRTVEGEQVEYGGGLIVLETVHLPLQVHGQKEELQFDITEIGDADVILGITWLRKHNPRIDWRTGQLQWSDSVTEQHCKSQASNESSRAPLDDTTQRTRYIAYLREIRPSKTVAPAASDQGSDPLLAIPEEYRKYDKLFAPELETGLPEHGPYDHEIPLIEGSHPKFHPIYGLNETEREALDKYLDENLKKGYIRPSESSAGYPILFVPKKNGKLRLCVDYRQLNSITKKNCYPLPLISELRDLLHGANWFTALDLKGAYNLIRMKEGEEWKTAFRTRKGLFEYLVMPFGLTNAPATFQTMINHVLSEFIDIFVVVYLDDILIFSPTLELHKEHVHKVLQKLQDAKLLVEAEKCEFHSKKVDFLGYTITPGQIEMEAKKVQAVRDWPTPQNVKDVQSFLGFVNFYRRFLKGYAGNVKCIQDLTRKDTPFEWTKERNNAFEKVKQQVSSEPVTRIPDPDKPFEVETDASDFAMGGQLGQRDEGGRLYPCAFFSKAFHGPELNYQIHDKELMAIIEAFHEWRPQLSGTKHEVLVYTDHKNLAHFTTSKNLNKRQVRWSEFLSEYNFRIIYRKGTDNGRADALSRRMDHEVPVPEETQVILKKDKNGDLVPAQKLLMIARRVMIGTTNKMTHEMIREIHGARTHGHQGVTKTWKRIRQHHDQRVTRQDVADAIRDCEPCKKSKNSPHKPYGQIQPLPVPPAAWHSISLDFIVKLPKSREPLTKVYYDSVLVIVDRLTKYAYFIPYLEASTAEDLAYTFLKYIISNHGLPKEIVSDRDKLFTSKFWKSLISQLGADHKLSTSFHPQTDGQTERINQILEQYLRCYVNYDQDNWVALLPTAQFAYNSAVGESTLHSPFYLNYGFEPTAHGEPREGPRALKAVADINKMREIQTNVSQDLELVRERMKKYANTSRIGGPSFEEGDSAYLIRRNIKTKRPSDKLDYKKLGPFEILKKVSPVNYKLKLPNTMKIHPVFHIALLEPAPRGSHTEDCIIVESNEPEYEVERIIDHRNEDGHDEYLIKWKGYGHEDNSWEPIKNLQHSQALLTDYHLQEGQVDHAHRADGTSFSDSRRLSSHTPRNSSCNLAGTDKLVLRKLPTLHKHHPLLLTHTLQPRERLIHLILRLLQRLHSFHKQRLSRLLLAV</sequence>
<proteinExistence type="predicted"/>
<dbReference type="SUPFAM" id="SSF54160">
    <property type="entry name" value="Chromo domain-like"/>
    <property type="match status" value="1"/>
</dbReference>
<dbReference type="PANTHER" id="PTHR37984">
    <property type="entry name" value="PROTEIN CBG26694"/>
    <property type="match status" value="1"/>
</dbReference>
<keyword evidence="10" id="KW-0064">Aspartyl protease</keyword>
<feature type="domain" description="Reverse transcriptase" evidence="27">
    <location>
        <begin position="1249"/>
        <end position="1428"/>
    </location>
</feature>
<evidence type="ECO:0000259" key="27">
    <source>
        <dbReference type="PROSITE" id="PS50878"/>
    </source>
</evidence>
<dbReference type="Pfam" id="PF24626">
    <property type="entry name" value="SH3_Tf2-1"/>
    <property type="match status" value="1"/>
</dbReference>
<dbReference type="InterPro" id="IPR006600">
    <property type="entry name" value="HTH_CenpB_DNA-bd_dom"/>
</dbReference>
<dbReference type="CDD" id="cd00303">
    <property type="entry name" value="retropepsin_like"/>
    <property type="match status" value="1"/>
</dbReference>
<keyword evidence="13" id="KW-0460">Magnesium</keyword>
<dbReference type="GO" id="GO:0005739">
    <property type="term" value="C:mitochondrion"/>
    <property type="evidence" value="ECO:0007669"/>
    <property type="project" value="UniProtKB-SubCell"/>
</dbReference>
<dbReference type="SUPFAM" id="SSF56672">
    <property type="entry name" value="DNA/RNA polymerases"/>
    <property type="match status" value="1"/>
</dbReference>
<dbReference type="InterPro" id="IPR041373">
    <property type="entry name" value="RT_RNaseH"/>
</dbReference>
<keyword evidence="23" id="KW-0175">Coiled coil</keyword>
<dbReference type="GO" id="GO:0003677">
    <property type="term" value="F:DNA binding"/>
    <property type="evidence" value="ECO:0007669"/>
    <property type="project" value="UniProtKB-KW"/>
</dbReference>
<dbReference type="CDD" id="cd01647">
    <property type="entry name" value="RT_LTR"/>
    <property type="match status" value="1"/>
</dbReference>
<evidence type="ECO:0000259" key="26">
    <source>
        <dbReference type="PROSITE" id="PS50158"/>
    </source>
</evidence>
<dbReference type="Gene3D" id="3.10.10.10">
    <property type="entry name" value="HIV Type 1 Reverse Transcriptase, subunit A, domain 1"/>
    <property type="match status" value="1"/>
</dbReference>
<keyword evidence="31" id="KW-1185">Reference proteome</keyword>
<evidence type="ECO:0000313" key="30">
    <source>
        <dbReference type="EMBL" id="KAK6217268.1"/>
    </source>
</evidence>
<dbReference type="EMBL" id="JASAOK010000039">
    <property type="protein sequence ID" value="KAK6217268.1"/>
    <property type="molecule type" value="Genomic_DNA"/>
</dbReference>
<dbReference type="Gene3D" id="4.10.60.10">
    <property type="entry name" value="Zinc finger, CCHC-type"/>
    <property type="match status" value="1"/>
</dbReference>
<feature type="region of interest" description="Disordered" evidence="24">
    <location>
        <begin position="526"/>
        <end position="584"/>
    </location>
</feature>
<keyword evidence="5" id="KW-0645">Protease</keyword>
<gene>
    <name evidence="30" type="ORF">QIS74_07382</name>
</gene>
<dbReference type="Gene3D" id="3.30.70.270">
    <property type="match status" value="2"/>
</dbReference>
<dbReference type="Gene3D" id="1.10.340.70">
    <property type="match status" value="1"/>
</dbReference>
<feature type="compositionally biased region" description="Low complexity" evidence="24">
    <location>
        <begin position="564"/>
        <end position="573"/>
    </location>
</feature>
<feature type="compositionally biased region" description="Basic and acidic residues" evidence="24">
    <location>
        <begin position="798"/>
        <end position="816"/>
    </location>
</feature>
<evidence type="ECO:0000256" key="17">
    <source>
        <dbReference type="ARBA" id="ARBA00022932"/>
    </source>
</evidence>
<dbReference type="GO" id="GO:0003723">
    <property type="term" value="F:RNA binding"/>
    <property type="evidence" value="ECO:0007669"/>
    <property type="project" value="UniProtKB-KW"/>
</dbReference>
<dbReference type="Pfam" id="PF13975">
    <property type="entry name" value="gag-asp_proteas"/>
    <property type="match status" value="1"/>
</dbReference>
<dbReference type="GO" id="GO:0003964">
    <property type="term" value="F:RNA-directed DNA polymerase activity"/>
    <property type="evidence" value="ECO:0007669"/>
    <property type="project" value="UniProtKB-KW"/>
</dbReference>
<evidence type="ECO:0000256" key="2">
    <source>
        <dbReference type="ARBA" id="ARBA00004173"/>
    </source>
</evidence>
<dbReference type="GO" id="GO:0006310">
    <property type="term" value="P:DNA recombination"/>
    <property type="evidence" value="ECO:0007669"/>
    <property type="project" value="UniProtKB-KW"/>
</dbReference>
<evidence type="ECO:0000256" key="20">
    <source>
        <dbReference type="ARBA" id="ARBA00023172"/>
    </source>
</evidence>
<dbReference type="GO" id="GO:0008270">
    <property type="term" value="F:zinc ion binding"/>
    <property type="evidence" value="ECO:0007669"/>
    <property type="project" value="UniProtKB-KW"/>
</dbReference>
<dbReference type="PROSITE" id="PS50994">
    <property type="entry name" value="INTEGRASE"/>
    <property type="match status" value="1"/>
</dbReference>
<dbReference type="InterPro" id="IPR001878">
    <property type="entry name" value="Znf_CCHC"/>
</dbReference>
<dbReference type="InterPro" id="IPR023779">
    <property type="entry name" value="Chromodomain_CS"/>
</dbReference>
<dbReference type="PANTHER" id="PTHR37984:SF5">
    <property type="entry name" value="PROTEIN NYNRIN-LIKE"/>
    <property type="match status" value="1"/>
</dbReference>
<dbReference type="InterPro" id="IPR050951">
    <property type="entry name" value="Retrovirus_Pol_polyprotein"/>
</dbReference>
<evidence type="ECO:0000256" key="18">
    <source>
        <dbReference type="ARBA" id="ARBA00023125"/>
    </source>
</evidence>
<evidence type="ECO:0000256" key="16">
    <source>
        <dbReference type="ARBA" id="ARBA00022918"/>
    </source>
</evidence>
<keyword evidence="6" id="KW-0808">Transferase</keyword>
<dbReference type="Pfam" id="PF03184">
    <property type="entry name" value="DDE_1"/>
    <property type="match status" value="1"/>
</dbReference>
<accession>A0AAV9TB76</accession>
<dbReference type="PROSITE" id="PS00598">
    <property type="entry name" value="CHROMO_1"/>
    <property type="match status" value="1"/>
</dbReference>
<comment type="subcellular location">
    <subcellularLocation>
        <location evidence="2">Mitochondrion</location>
    </subcellularLocation>
    <subcellularLocation>
        <location evidence="1">Nucleus</location>
    </subcellularLocation>
</comment>
<dbReference type="SMART" id="SM00343">
    <property type="entry name" value="ZnF_C2HC"/>
    <property type="match status" value="1"/>
</dbReference>
<feature type="coiled-coil region" evidence="23">
    <location>
        <begin position="449"/>
        <end position="483"/>
    </location>
</feature>
<name>A0AAV9TB76_9PEZI</name>
<dbReference type="GO" id="GO:0006338">
    <property type="term" value="P:chromatin remodeling"/>
    <property type="evidence" value="ECO:0007669"/>
    <property type="project" value="UniProtKB-ARBA"/>
</dbReference>
<comment type="subunit">
    <text evidence="3">Component of the NuA4 histone acetyltransferase complex.</text>
</comment>
<feature type="domain" description="Chromo" evidence="25">
    <location>
        <begin position="2057"/>
        <end position="2116"/>
    </location>
</feature>
<dbReference type="GO" id="GO:0004519">
    <property type="term" value="F:endonuclease activity"/>
    <property type="evidence" value="ECO:0007669"/>
    <property type="project" value="UniProtKB-KW"/>
</dbReference>
<dbReference type="Pfam" id="PF00385">
    <property type="entry name" value="Chromo"/>
    <property type="match status" value="1"/>
</dbReference>
<dbReference type="SMART" id="SM00674">
    <property type="entry name" value="CENPB"/>
    <property type="match status" value="1"/>
</dbReference>
<keyword evidence="20" id="KW-0233">DNA recombination</keyword>
<keyword evidence="9" id="KW-0479">Metal-binding</keyword>
<dbReference type="PROSITE" id="PS50158">
    <property type="entry name" value="ZF_CCHC"/>
    <property type="match status" value="1"/>
</dbReference>
<evidence type="ECO:0000256" key="21">
    <source>
        <dbReference type="ARBA" id="ARBA00023242"/>
    </source>
</evidence>
<dbReference type="Pfam" id="PF17921">
    <property type="entry name" value="Integrase_H2C2"/>
    <property type="match status" value="1"/>
</dbReference>
<dbReference type="PROSITE" id="PS50013">
    <property type="entry name" value="CHROMO_2"/>
    <property type="match status" value="1"/>
</dbReference>
<keyword evidence="7" id="KW-0548">Nucleotidyltransferase</keyword>
<dbReference type="InterPro" id="IPR041588">
    <property type="entry name" value="Integrase_H2C2"/>
</dbReference>
<keyword evidence="8" id="KW-0540">Nuclease</keyword>